<dbReference type="STRING" id="1918946.VPAL9027_00434"/>
<dbReference type="InterPro" id="IPR050356">
    <property type="entry name" value="SulA_CellDiv_inhibitor"/>
</dbReference>
<dbReference type="AlphaFoldDB" id="A0A1R4B0Q7"/>
<evidence type="ECO:0000313" key="4">
    <source>
        <dbReference type="Proteomes" id="UP000189475"/>
    </source>
</evidence>
<dbReference type="CDD" id="cd03468">
    <property type="entry name" value="PolY_like"/>
    <property type="match status" value="1"/>
</dbReference>
<dbReference type="Gene3D" id="3.40.1170.60">
    <property type="match status" value="1"/>
</dbReference>
<accession>A0A1R4B0Q7</accession>
<keyword evidence="4" id="KW-1185">Reference proteome</keyword>
<evidence type="ECO:0000259" key="2">
    <source>
        <dbReference type="Pfam" id="PF00817"/>
    </source>
</evidence>
<dbReference type="PANTHER" id="PTHR35369">
    <property type="entry name" value="BLR3025 PROTEIN-RELATED"/>
    <property type="match status" value="1"/>
</dbReference>
<protein>
    <submittedName>
        <fullName evidence="3">DNA polymerase IV</fullName>
    </submittedName>
</protein>
<dbReference type="InterPro" id="IPR043502">
    <property type="entry name" value="DNA/RNA_pol_sf"/>
</dbReference>
<organism evidence="3 4">
    <name type="scientific">Vibrio palustris</name>
    <dbReference type="NCBI Taxonomy" id="1918946"/>
    <lineage>
        <taxon>Bacteria</taxon>
        <taxon>Pseudomonadati</taxon>
        <taxon>Pseudomonadota</taxon>
        <taxon>Gammaproteobacteria</taxon>
        <taxon>Vibrionales</taxon>
        <taxon>Vibrionaceae</taxon>
        <taxon>Vibrio</taxon>
    </lineage>
</organism>
<name>A0A1R4B0Q7_9VIBR</name>
<dbReference type="RefSeq" id="WP_077311838.1">
    <property type="nucleotide sequence ID" value="NZ_AP024887.1"/>
</dbReference>
<evidence type="ECO:0000313" key="3">
    <source>
        <dbReference type="EMBL" id="SJL82505.1"/>
    </source>
</evidence>
<dbReference type="Pfam" id="PF00817">
    <property type="entry name" value="IMS"/>
    <property type="match status" value="1"/>
</dbReference>
<dbReference type="OrthoDB" id="5298951at2"/>
<dbReference type="Proteomes" id="UP000189475">
    <property type="component" value="Unassembled WGS sequence"/>
</dbReference>
<dbReference type="InterPro" id="IPR001126">
    <property type="entry name" value="UmuC"/>
</dbReference>
<dbReference type="PANTHER" id="PTHR35369:SF2">
    <property type="entry name" value="BLR3025 PROTEIN"/>
    <property type="match status" value="1"/>
</dbReference>
<reference evidence="3 4" key="1">
    <citation type="submission" date="2017-02" db="EMBL/GenBank/DDBJ databases">
        <authorList>
            <person name="Peterson S.W."/>
        </authorList>
    </citation>
    <scope>NUCLEOTIDE SEQUENCE [LARGE SCALE GENOMIC DNA]</scope>
    <source>
        <strain evidence="3 4">CECT 9027</strain>
    </source>
</reference>
<gene>
    <name evidence="3" type="ORF">VPAL9027_00434</name>
</gene>
<keyword evidence="1" id="KW-0227">DNA damage</keyword>
<sequence>MKCWLYLHFPNLQLDTLFGESEQPTALVHGTRPKIVQVNALAHAQGIHTGMGLGSAAALCHDLNVIAYKPEKEHEALEGIAKWLYLVTSDIVIFPPQGLLLHVTPMLTLYAGFENYWQAIRQHLAQQDVCYHYSTGFSPLCAQLLAEHHQQCLTQDKALLQQKLMALPLAKTGLATKHIEALHRVGTQTIEALTDIPMAELARRFDIDVVNYVGRLLGTFHHPLQEYRPSESFSAHLPLLYELSHTQWLEKPLQRLLVQLESFLRLRNQVAYELTLTLIQRDQQTVDVIFNAAQGEYRHTAWLILCRLHLESVTLTHPVIEITLHVTRLGEMESQADDLFNGRQGKQSHQELVSILQAKLGSHHVYQPHFNDDPRPEKSTQYCQPQDMLPQPQRQAQLRPTLLFTPPRPLVDPVTIVQGPERIATGWWDNNMLIRDYFIACSHDGRWLWVYRTPEKTWWVHGLFS</sequence>
<dbReference type="SUPFAM" id="SSF56672">
    <property type="entry name" value="DNA/RNA polymerases"/>
    <property type="match status" value="1"/>
</dbReference>
<proteinExistence type="predicted"/>
<evidence type="ECO:0000256" key="1">
    <source>
        <dbReference type="ARBA" id="ARBA00022763"/>
    </source>
</evidence>
<feature type="domain" description="UmuC" evidence="2">
    <location>
        <begin position="22"/>
        <end position="139"/>
    </location>
</feature>
<dbReference type="EMBL" id="FUFT01000001">
    <property type="protein sequence ID" value="SJL82505.1"/>
    <property type="molecule type" value="Genomic_DNA"/>
</dbReference>
<dbReference type="GO" id="GO:0006281">
    <property type="term" value="P:DNA repair"/>
    <property type="evidence" value="ECO:0007669"/>
    <property type="project" value="InterPro"/>
</dbReference>